<dbReference type="SUPFAM" id="SSF63825">
    <property type="entry name" value="YWTD domain"/>
    <property type="match status" value="2"/>
</dbReference>
<evidence type="ECO:0000313" key="7">
    <source>
        <dbReference type="Proteomes" id="UP000225706"/>
    </source>
</evidence>
<dbReference type="PROSITE" id="PS51120">
    <property type="entry name" value="LDLRB"/>
    <property type="match status" value="1"/>
</dbReference>
<feature type="domain" description="Reverse transcriptase" evidence="4">
    <location>
        <begin position="329"/>
        <end position="628"/>
    </location>
</feature>
<dbReference type="AlphaFoldDB" id="A0A2B4S4U1"/>
<comment type="caution">
    <text evidence="2">Lacks conserved residue(s) required for the propagation of feature annotation.</text>
</comment>
<dbReference type="CDD" id="cd00033">
    <property type="entry name" value="CCP"/>
    <property type="match status" value="3"/>
</dbReference>
<dbReference type="PROSITE" id="PS50923">
    <property type="entry name" value="SUSHI"/>
    <property type="match status" value="2"/>
</dbReference>
<keyword evidence="2" id="KW-0768">Sushi</keyword>
<evidence type="ECO:0000259" key="4">
    <source>
        <dbReference type="PROSITE" id="PS50878"/>
    </source>
</evidence>
<feature type="repeat" description="LDL-receptor class B" evidence="3">
    <location>
        <begin position="1"/>
        <end position="42"/>
    </location>
</feature>
<dbReference type="Gene3D" id="2.120.10.30">
    <property type="entry name" value="TolB, C-terminal domain"/>
    <property type="match status" value="2"/>
</dbReference>
<dbReference type="InterPro" id="IPR000436">
    <property type="entry name" value="Sushi_SCR_CCP_dom"/>
</dbReference>
<feature type="domain" description="Sushi" evidence="5">
    <location>
        <begin position="134"/>
        <end position="195"/>
    </location>
</feature>
<dbReference type="SMART" id="SM00032">
    <property type="entry name" value="CCP"/>
    <property type="match status" value="3"/>
</dbReference>
<accession>A0A2B4S4U1</accession>
<proteinExistence type="predicted"/>
<dbReference type="PANTHER" id="PTHR46513:SF13">
    <property type="entry name" value="EGF-LIKE DOMAIN-CONTAINING PROTEIN"/>
    <property type="match status" value="1"/>
</dbReference>
<evidence type="ECO:0000313" key="6">
    <source>
        <dbReference type="EMBL" id="PFX23820.1"/>
    </source>
</evidence>
<dbReference type="PANTHER" id="PTHR46513">
    <property type="entry name" value="VITELLOGENIN RECEPTOR-LIKE PROTEIN-RELATED-RELATED"/>
    <property type="match status" value="1"/>
</dbReference>
<gene>
    <name evidence="6" type="primary">RTase</name>
    <name evidence="6" type="ORF">AWC38_SpisGene11618</name>
</gene>
<dbReference type="Gene3D" id="2.10.70.10">
    <property type="entry name" value="Complement Module, domain 1"/>
    <property type="match status" value="3"/>
</dbReference>
<feature type="disulfide bond" evidence="2">
    <location>
        <begin position="166"/>
        <end position="193"/>
    </location>
</feature>
<feature type="domain" description="Sushi" evidence="5">
    <location>
        <begin position="859"/>
        <end position="923"/>
    </location>
</feature>
<name>A0A2B4S4U1_STYPI</name>
<evidence type="ECO:0000256" key="1">
    <source>
        <dbReference type="ARBA" id="ARBA00023157"/>
    </source>
</evidence>
<dbReference type="Pfam" id="PF00078">
    <property type="entry name" value="RVT_1"/>
    <property type="match status" value="2"/>
</dbReference>
<dbReference type="InterPro" id="IPR050778">
    <property type="entry name" value="Cueball_EGF_LRP_Nidogen"/>
</dbReference>
<dbReference type="GO" id="GO:0003964">
    <property type="term" value="F:RNA-directed DNA polymerase activity"/>
    <property type="evidence" value="ECO:0007669"/>
    <property type="project" value="UniProtKB-KW"/>
</dbReference>
<evidence type="ECO:0000256" key="2">
    <source>
        <dbReference type="PROSITE-ProRule" id="PRU00302"/>
    </source>
</evidence>
<dbReference type="Proteomes" id="UP000225706">
    <property type="component" value="Unassembled WGS sequence"/>
</dbReference>
<reference evidence="7" key="1">
    <citation type="journal article" date="2017" name="bioRxiv">
        <title>Comparative analysis of the genomes of Stylophora pistillata and Acropora digitifera provides evidence for extensive differences between species of corals.</title>
        <authorList>
            <person name="Voolstra C.R."/>
            <person name="Li Y."/>
            <person name="Liew Y.J."/>
            <person name="Baumgarten S."/>
            <person name="Zoccola D."/>
            <person name="Flot J.-F."/>
            <person name="Tambutte S."/>
            <person name="Allemand D."/>
            <person name="Aranda M."/>
        </authorList>
    </citation>
    <scope>NUCLEOTIDE SEQUENCE [LARGE SCALE GENOMIC DNA]</scope>
</reference>
<keyword evidence="6" id="KW-0548">Nucleotidyltransferase</keyword>
<dbReference type="Pfam" id="PF00084">
    <property type="entry name" value="Sushi"/>
    <property type="match status" value="2"/>
</dbReference>
<keyword evidence="1 2" id="KW-1015">Disulfide bond</keyword>
<sequence>MFWTDWGSSPKIEKSALNGTKRFAIVTTNLTRPYGITLDRRNKLVFWVDNGMDVIESVEYSGSNRKLLFQRRGMFFWGVTFTSSYLFINEWRKSWVSQMNAYNGTIVNNMTTGGIFPSGLIAFDSSLQLAVAVTTCPVLRAPTDGAVLGCPGNAGANYDTVCQFTCNSGYIGYGSQERRCQHDGTWSGKEFVCQTYMPRNAGIVYRSITAWNIQRLTNPKFEEISKSLTGEARPDCKLDILILTESFCNSKVPDSYYYILAYTLHGKDRQGKLGGGILAYVNENLCIRRRLDLGTNDIEALWLEVYPHKSKPPLLISGVYRPTSAKREYNINLGKNIENAYLANMELIVKEELNYDFLNSTCFYKQNRVKYLNLNQMVNIVAIPASTACLDHIQVSHPERMCIVSVINVGLSDYLPVFASRRYNQWQEQGPCREKKHLSFEYRNLKKIDKDNFIKDLNEAPWDAAFVFEETDEIIDTCKAFDLINHDILLVKLKAYGVDDGNLQLFRSYLADRQQYGNINGCTSSPLGITHGVPQGSILGPLLYLTFINDLPLVISNSTVDNYADGTTFSSSAHCTLGTMAVETNLQEDIDSLCAWSAQNRMVLNARKIKSILVTGKRLKSRVRGSSLKLQANGTAIEQVVHQKLLGVTIDQELTFKEHEEKLFLRATGLSAKAFDLINHDILLVKLKAYGVDDGNLQLFRSYLADRQQYGNINGCTSSPLGITHGVPQGSILGPLLYLTFINDLPLVISNSTVDNYADGTTFSSSAHCTLGTMAVETNLQEDIDSLCAWSAQNRMVLNARKIKSILVTGKRLKSRVGGSSLKLQANGTAIEQVVHQKLLRVTIDQELTFKEHEEKLFINCTSLTIDPGGPLSMSYCGNQHGTKCNFSCPIGYRLNGSSVITCVAPGNQNPGVWNDSVPTCEVVTCPVLSLPTYGVFLGCNTNATEMLYGTECWFSYKEGSVAMGSIVRRCTANGTWTGTDLECTVSRRPCNSPLLLVSTYGSVVAVDLDNNSSHKVTSNLSEPLALDFHYNLGYIFWSDRTESNIKRSNMDGTNITVIHNNVQSLGLAVEWNSLQLYWTDYDNRRISLSDLEGNNRTTVLSTIAPGDIVVDPHEG</sequence>
<dbReference type="InterPro" id="IPR000477">
    <property type="entry name" value="RT_dom"/>
</dbReference>
<dbReference type="EMBL" id="LSMT01000195">
    <property type="protein sequence ID" value="PFX23820.1"/>
    <property type="molecule type" value="Genomic_DNA"/>
</dbReference>
<dbReference type="SMART" id="SM00135">
    <property type="entry name" value="LY"/>
    <property type="match status" value="3"/>
</dbReference>
<keyword evidence="6" id="KW-0808">Transferase</keyword>
<evidence type="ECO:0000259" key="5">
    <source>
        <dbReference type="PROSITE" id="PS50923"/>
    </source>
</evidence>
<dbReference type="InterPro" id="IPR000033">
    <property type="entry name" value="LDLR_classB_rpt"/>
</dbReference>
<dbReference type="Pfam" id="PF00058">
    <property type="entry name" value="Ldl_recept_b"/>
    <property type="match status" value="1"/>
</dbReference>
<dbReference type="InterPro" id="IPR035976">
    <property type="entry name" value="Sushi/SCR/CCP_sf"/>
</dbReference>
<dbReference type="PROSITE" id="PS50878">
    <property type="entry name" value="RT_POL"/>
    <property type="match status" value="1"/>
</dbReference>
<dbReference type="SUPFAM" id="SSF57535">
    <property type="entry name" value="Complement control module/SCR domain"/>
    <property type="match status" value="3"/>
</dbReference>
<protein>
    <submittedName>
        <fullName evidence="6">Putative RNA-directed DNA polymerase from transposon BS</fullName>
    </submittedName>
</protein>
<keyword evidence="6" id="KW-0695">RNA-directed DNA polymerase</keyword>
<keyword evidence="7" id="KW-1185">Reference proteome</keyword>
<comment type="caution">
    <text evidence="6">The sequence shown here is derived from an EMBL/GenBank/DDBJ whole genome shotgun (WGS) entry which is preliminary data.</text>
</comment>
<evidence type="ECO:0000256" key="3">
    <source>
        <dbReference type="PROSITE-ProRule" id="PRU00461"/>
    </source>
</evidence>
<organism evidence="6 7">
    <name type="scientific">Stylophora pistillata</name>
    <name type="common">Smooth cauliflower coral</name>
    <dbReference type="NCBI Taxonomy" id="50429"/>
    <lineage>
        <taxon>Eukaryota</taxon>
        <taxon>Metazoa</taxon>
        <taxon>Cnidaria</taxon>
        <taxon>Anthozoa</taxon>
        <taxon>Hexacorallia</taxon>
        <taxon>Scleractinia</taxon>
        <taxon>Astrocoeniina</taxon>
        <taxon>Pocilloporidae</taxon>
        <taxon>Stylophora</taxon>
    </lineage>
</organism>
<dbReference type="InterPro" id="IPR011042">
    <property type="entry name" value="6-blade_b-propeller_TolB-like"/>
</dbReference>
<dbReference type="OrthoDB" id="406096at2759"/>